<feature type="region of interest" description="Disordered" evidence="1">
    <location>
        <begin position="848"/>
        <end position="900"/>
    </location>
</feature>
<feature type="domain" description="DUF569" evidence="2">
    <location>
        <begin position="60"/>
        <end position="206"/>
    </location>
</feature>
<proteinExistence type="predicted"/>
<feature type="compositionally biased region" description="Polar residues" evidence="1">
    <location>
        <begin position="334"/>
        <end position="348"/>
    </location>
</feature>
<sequence length="900" mass="100847">MVLLCGTGKRSEDLLISGVAPRGVIWRIDLRLRFSPFVILEELRSVEFRQIQGAASSRLMEFFEKARTVRLKSVHGKYLWADDQRYKVYQCKEPINVSAQWRVEHEEGSKVIRLRSSYDTYLTATDDQFLFGISGKKVVQSNPSSVNSTVEWEPIKENSRQFKLKTCHGNFLRANRTDKTATYPYKNSVCHDFPTRKHKHQDYLLWEVEIVWEKNKSSVSNGGSNHSESPERSVPPHRPYVPSANASLASNGDSHRGVRSDGSVTAHRPYVPSANMSSVSNDSRHRNENSDGLETPHRHHRPSTNVSSVSNDRRHRTESPDRIPHRAYVPVASRYTSSNSPLPHSNSVFDDDAHHRSTSAHSPPYSSASSQSAQAAYVPVSPQTVRISSRQEGRTIYYTLADNVEEAGHLDENSEWLSFNFRGHSLNALKKEIKKLLNTDEEVLLCTHHGVHSETIQLKLPTLPPNNAEMHIIVVKANSSLKSSKSGAKAVSKAGHEEHRGGEYSDERGASSCLMEFFENAKTVRLKSLHGKYLWADEDGYKVYQCKEPMNINAQWRVERVPGSNLIRLKSCHHTYLTAVDEEFLMGMTGNKVIQSKPSHIDSSVEWEPLKQNSRQFKLKTCHGNFLRANKAPTYPWRNSVTHDIPTRMQKHQDYLLWEVEIVWESNMSSVTNGGDHRSQSPDRLPTAHTPYVPIANRPISPLLDTSDSIYDDSRRSSSADSPPSSPSSSAPSHSSHMPYVSAPPRPVATPAHRPLQEGRIIYYAVADSVEQARHLADDSDWPSFNFRGHSLNALKKALRELLNIDEDILLCARHHSSNTYKLTLPTLPPNNAEMHIVVVKASSSNSGARYRRPDAVSEATEGNASPVSEASDGNAKAVSEATDTKHSDDGESDGSDDIC</sequence>
<evidence type="ECO:0000259" key="3">
    <source>
        <dbReference type="Pfam" id="PF22932"/>
    </source>
</evidence>
<feature type="region of interest" description="Disordered" evidence="1">
    <location>
        <begin position="486"/>
        <end position="505"/>
    </location>
</feature>
<dbReference type="EMBL" id="JBHFFA010000008">
    <property type="protein sequence ID" value="KAL2608836.1"/>
    <property type="molecule type" value="Genomic_DNA"/>
</dbReference>
<dbReference type="InterPro" id="IPR008999">
    <property type="entry name" value="Actin-crosslinking"/>
</dbReference>
<dbReference type="Pfam" id="PF22932">
    <property type="entry name" value="Ubiq_DUF_assoc"/>
    <property type="match status" value="1"/>
</dbReference>
<name>A0ABD1XLM8_9MARC</name>
<protein>
    <recommendedName>
        <fullName evidence="6">DUF569 domain-containing protein</fullName>
    </recommendedName>
</protein>
<evidence type="ECO:0000313" key="5">
    <source>
        <dbReference type="Proteomes" id="UP001605036"/>
    </source>
</evidence>
<reference evidence="4 5" key="1">
    <citation type="submission" date="2024-09" db="EMBL/GenBank/DDBJ databases">
        <title>Chromosome-scale assembly of Riccia fluitans.</title>
        <authorList>
            <person name="Paukszto L."/>
            <person name="Sawicki J."/>
            <person name="Karawczyk K."/>
            <person name="Piernik-Szablinska J."/>
            <person name="Szczecinska M."/>
            <person name="Mazdziarz M."/>
        </authorList>
    </citation>
    <scope>NUCLEOTIDE SEQUENCE [LARGE SCALE GENOMIC DNA]</scope>
    <source>
        <strain evidence="4">Rf_01</strain>
        <tissue evidence="4">Aerial parts of the thallus</tissue>
    </source>
</reference>
<gene>
    <name evidence="4" type="ORF">R1flu_027409</name>
</gene>
<feature type="compositionally biased region" description="Basic and acidic residues" evidence="1">
    <location>
        <begin position="311"/>
        <end position="324"/>
    </location>
</feature>
<feature type="region of interest" description="Disordered" evidence="1">
    <location>
        <begin position="671"/>
        <end position="752"/>
    </location>
</feature>
<feature type="compositionally biased region" description="Basic and acidic residues" evidence="1">
    <location>
        <begin position="494"/>
        <end position="505"/>
    </location>
</feature>
<feature type="region of interest" description="Disordered" evidence="1">
    <location>
        <begin position="217"/>
        <end position="374"/>
    </location>
</feature>
<dbReference type="Proteomes" id="UP001605036">
    <property type="component" value="Unassembled WGS sequence"/>
</dbReference>
<dbReference type="Pfam" id="PF04601">
    <property type="entry name" value="DUF569"/>
    <property type="match status" value="2"/>
</dbReference>
<dbReference type="CDD" id="cd23340">
    <property type="entry name" value="beta-trefoil_FSCN_ACP-like"/>
    <property type="match status" value="2"/>
</dbReference>
<dbReference type="AlphaFoldDB" id="A0ABD1XLM8"/>
<dbReference type="PANTHER" id="PTHR31205">
    <property type="entry name" value="ACTIN CROSS-LINKING PROTEIN (DUF569)"/>
    <property type="match status" value="1"/>
</dbReference>
<feature type="compositionally biased region" description="Low complexity" evidence="1">
    <location>
        <begin position="359"/>
        <end position="374"/>
    </location>
</feature>
<comment type="caution">
    <text evidence="4">The sequence shown here is derived from an EMBL/GenBank/DDBJ whole genome shotgun (WGS) entry which is preliminary data.</text>
</comment>
<organism evidence="4 5">
    <name type="scientific">Riccia fluitans</name>
    <dbReference type="NCBI Taxonomy" id="41844"/>
    <lineage>
        <taxon>Eukaryota</taxon>
        <taxon>Viridiplantae</taxon>
        <taxon>Streptophyta</taxon>
        <taxon>Embryophyta</taxon>
        <taxon>Marchantiophyta</taxon>
        <taxon>Marchantiopsida</taxon>
        <taxon>Marchantiidae</taxon>
        <taxon>Marchantiales</taxon>
        <taxon>Ricciaceae</taxon>
        <taxon>Riccia</taxon>
    </lineage>
</organism>
<accession>A0ABD1XLM8</accession>
<keyword evidence="5" id="KW-1185">Reference proteome</keyword>
<evidence type="ECO:0000256" key="1">
    <source>
        <dbReference type="SAM" id="MobiDB-lite"/>
    </source>
</evidence>
<feature type="domain" description="DUF569" evidence="2">
    <location>
        <begin position="515"/>
        <end position="658"/>
    </location>
</feature>
<feature type="compositionally biased region" description="Low complexity" evidence="1">
    <location>
        <begin position="217"/>
        <end position="227"/>
    </location>
</feature>
<evidence type="ECO:0008006" key="6">
    <source>
        <dbReference type="Google" id="ProtNLM"/>
    </source>
</evidence>
<dbReference type="InterPro" id="IPR007679">
    <property type="entry name" value="DUF569"/>
</dbReference>
<dbReference type="Gene3D" id="2.80.10.50">
    <property type="match status" value="2"/>
</dbReference>
<evidence type="ECO:0000313" key="4">
    <source>
        <dbReference type="EMBL" id="KAL2608836.1"/>
    </source>
</evidence>
<feature type="domain" description="DUF569" evidence="3">
    <location>
        <begin position="393"/>
        <end position="475"/>
    </location>
</feature>
<dbReference type="PANTHER" id="PTHR31205:SF69">
    <property type="entry name" value="ACTIN CROSS-LINKING PROTEIN (DUF569)"/>
    <property type="match status" value="1"/>
</dbReference>
<dbReference type="SUPFAM" id="SSF50405">
    <property type="entry name" value="Actin-crosslinking proteins"/>
    <property type="match status" value="2"/>
</dbReference>
<dbReference type="InterPro" id="IPR054726">
    <property type="entry name" value="Ubiq_DUF569-assoc"/>
</dbReference>
<evidence type="ECO:0000259" key="2">
    <source>
        <dbReference type="Pfam" id="PF04601"/>
    </source>
</evidence>
<feature type="compositionally biased region" description="Acidic residues" evidence="1">
    <location>
        <begin position="891"/>
        <end position="900"/>
    </location>
</feature>
<feature type="compositionally biased region" description="Low complexity" evidence="1">
    <location>
        <begin position="719"/>
        <end position="737"/>
    </location>
</feature>